<dbReference type="InterPro" id="IPR051011">
    <property type="entry name" value="Metal_resp_trans_reg"/>
</dbReference>
<dbReference type="STRING" id="1133849.O3I_004040"/>
<dbReference type="KEGG" id="nbr:O3I_004040"/>
<dbReference type="GO" id="GO:0003677">
    <property type="term" value="F:DNA binding"/>
    <property type="evidence" value="ECO:0007669"/>
    <property type="project" value="UniProtKB-KW"/>
</dbReference>
<dbReference type="Proteomes" id="UP000006304">
    <property type="component" value="Chromosome"/>
</dbReference>
<dbReference type="NCBIfam" id="NF033788">
    <property type="entry name" value="HTH_metalloreg"/>
    <property type="match status" value="1"/>
</dbReference>
<reference evidence="6 7" key="1">
    <citation type="journal article" date="2012" name="J. Bacteriol.">
        <title>Complete genome sequence of Nocardia brasiliensis HUJEG-1.</title>
        <authorList>
            <person name="Vera-Cabrera L."/>
            <person name="Ortiz-Lopez R."/>
            <person name="Elizondo-Gonzalez R."/>
            <person name="Perez-Maya A.A."/>
            <person name="Ocampo-Candiani J."/>
        </authorList>
    </citation>
    <scope>NUCLEOTIDE SEQUENCE [LARGE SCALE GENOMIC DNA]</scope>
    <source>
        <strain evidence="7">ATCC 700358</strain>
    </source>
</reference>
<evidence type="ECO:0000256" key="3">
    <source>
        <dbReference type="ARBA" id="ARBA00023163"/>
    </source>
</evidence>
<dbReference type="InterPro" id="IPR011991">
    <property type="entry name" value="ArsR-like_HTH"/>
</dbReference>
<protein>
    <recommendedName>
        <fullName evidence="5">HTH arsR-type domain-containing protein</fullName>
    </recommendedName>
</protein>
<proteinExistence type="predicted"/>
<dbReference type="PANTHER" id="PTHR43132">
    <property type="entry name" value="ARSENICAL RESISTANCE OPERON REPRESSOR ARSR-RELATED"/>
    <property type="match status" value="1"/>
</dbReference>
<dbReference type="EMBL" id="CP003876">
    <property type="protein sequence ID" value="AFT98770.1"/>
    <property type="molecule type" value="Genomic_DNA"/>
</dbReference>
<keyword evidence="3" id="KW-0804">Transcription</keyword>
<dbReference type="PROSITE" id="PS50987">
    <property type="entry name" value="HTH_ARSR_2"/>
    <property type="match status" value="1"/>
</dbReference>
<dbReference type="eggNOG" id="COG0640">
    <property type="taxonomic scope" value="Bacteria"/>
</dbReference>
<dbReference type="Pfam" id="PF01022">
    <property type="entry name" value="HTH_5"/>
    <property type="match status" value="1"/>
</dbReference>
<keyword evidence="2" id="KW-0238">DNA-binding</keyword>
<keyword evidence="7" id="KW-1185">Reference proteome</keyword>
<dbReference type="Gene3D" id="1.10.10.10">
    <property type="entry name" value="Winged helix-like DNA-binding domain superfamily/Winged helix DNA-binding domain"/>
    <property type="match status" value="1"/>
</dbReference>
<sequence>MGLDDALWPCGIRLVYYLRMNADSQEPRLRLADDQVGLVVEVFRMLADATRVRVLWALVDRELSVNDLADYIGKPAPSVSQHLTKLRMARLVSTRRAGTTIYYSLENEHVRQLVVDAVHNAEHAGPGIPPHHRGDVVRELPETGTEAK</sequence>
<evidence type="ECO:0000313" key="6">
    <source>
        <dbReference type="EMBL" id="AFT98770.1"/>
    </source>
</evidence>
<evidence type="ECO:0000256" key="1">
    <source>
        <dbReference type="ARBA" id="ARBA00023015"/>
    </source>
</evidence>
<evidence type="ECO:0000259" key="5">
    <source>
        <dbReference type="PROSITE" id="PS50987"/>
    </source>
</evidence>
<dbReference type="AlphaFoldDB" id="K0ET27"/>
<organism evidence="6 7">
    <name type="scientific">Nocardia brasiliensis (strain ATCC 700358 / HUJEG-1)</name>
    <dbReference type="NCBI Taxonomy" id="1133849"/>
    <lineage>
        <taxon>Bacteria</taxon>
        <taxon>Bacillati</taxon>
        <taxon>Actinomycetota</taxon>
        <taxon>Actinomycetes</taxon>
        <taxon>Mycobacteriales</taxon>
        <taxon>Nocardiaceae</taxon>
        <taxon>Nocardia</taxon>
    </lineage>
</organism>
<dbReference type="PRINTS" id="PR00778">
    <property type="entry name" value="HTHARSR"/>
</dbReference>
<feature type="region of interest" description="Disordered" evidence="4">
    <location>
        <begin position="122"/>
        <end position="148"/>
    </location>
</feature>
<name>K0ET27_NOCB7</name>
<gene>
    <name evidence="6" type="ORF">O3I_004040</name>
</gene>
<keyword evidence="1" id="KW-0805">Transcription regulation</keyword>
<dbReference type="InterPro" id="IPR036388">
    <property type="entry name" value="WH-like_DNA-bd_sf"/>
</dbReference>
<dbReference type="SMART" id="SM00418">
    <property type="entry name" value="HTH_ARSR"/>
    <property type="match status" value="1"/>
</dbReference>
<dbReference type="InterPro" id="IPR001845">
    <property type="entry name" value="HTH_ArsR_DNA-bd_dom"/>
</dbReference>
<dbReference type="InterPro" id="IPR036390">
    <property type="entry name" value="WH_DNA-bd_sf"/>
</dbReference>
<dbReference type="GO" id="GO:0003700">
    <property type="term" value="F:DNA-binding transcription factor activity"/>
    <property type="evidence" value="ECO:0007669"/>
    <property type="project" value="InterPro"/>
</dbReference>
<dbReference type="CDD" id="cd00090">
    <property type="entry name" value="HTH_ARSR"/>
    <property type="match status" value="1"/>
</dbReference>
<dbReference type="SUPFAM" id="SSF46785">
    <property type="entry name" value="Winged helix' DNA-binding domain"/>
    <property type="match status" value="1"/>
</dbReference>
<evidence type="ECO:0000256" key="4">
    <source>
        <dbReference type="SAM" id="MobiDB-lite"/>
    </source>
</evidence>
<feature type="domain" description="HTH arsR-type" evidence="5">
    <location>
        <begin position="31"/>
        <end position="125"/>
    </location>
</feature>
<feature type="compositionally biased region" description="Basic and acidic residues" evidence="4">
    <location>
        <begin position="132"/>
        <end position="148"/>
    </location>
</feature>
<dbReference type="PANTHER" id="PTHR43132:SF8">
    <property type="entry name" value="HTH-TYPE TRANSCRIPTIONAL REGULATOR KMTR"/>
    <property type="match status" value="1"/>
</dbReference>
<dbReference type="HOGENOM" id="CLU_097806_7_2_11"/>
<evidence type="ECO:0000256" key="2">
    <source>
        <dbReference type="ARBA" id="ARBA00023125"/>
    </source>
</evidence>
<evidence type="ECO:0000313" key="7">
    <source>
        <dbReference type="Proteomes" id="UP000006304"/>
    </source>
</evidence>
<accession>K0ET27</accession>